<dbReference type="Pfam" id="PF00202">
    <property type="entry name" value="Aminotran_3"/>
    <property type="match status" value="1"/>
</dbReference>
<dbReference type="GO" id="GO:0005829">
    <property type="term" value="C:cytosol"/>
    <property type="evidence" value="ECO:0007669"/>
    <property type="project" value="TreeGrafter"/>
</dbReference>
<dbReference type="InterPro" id="IPR005814">
    <property type="entry name" value="Aminotrans_3"/>
</dbReference>
<evidence type="ECO:0000256" key="1">
    <source>
        <dbReference type="ARBA" id="ARBA00008954"/>
    </source>
</evidence>
<dbReference type="InterPro" id="IPR015421">
    <property type="entry name" value="PyrdxlP-dep_Trfase_major"/>
</dbReference>
<protein>
    <recommendedName>
        <fullName evidence="4">Aminotransferase class III-fold pyridoxal phosphate-dependent enzyme</fullName>
    </recommendedName>
</protein>
<dbReference type="Gene3D" id="3.90.1150.10">
    <property type="entry name" value="Aspartate Aminotransferase, domain 1"/>
    <property type="match status" value="1"/>
</dbReference>
<dbReference type="PANTHER" id="PTHR43094:SF1">
    <property type="entry name" value="AMINOTRANSFERASE CLASS-III"/>
    <property type="match status" value="1"/>
</dbReference>
<dbReference type="AlphaFoldDB" id="X0XZ62"/>
<evidence type="ECO:0000313" key="3">
    <source>
        <dbReference type="EMBL" id="GAG29981.1"/>
    </source>
</evidence>
<reference evidence="3" key="1">
    <citation type="journal article" date="2014" name="Front. Microbiol.">
        <title>High frequency of phylogenetically diverse reductive dehalogenase-homologous genes in deep subseafloor sedimentary metagenomes.</title>
        <authorList>
            <person name="Kawai M."/>
            <person name="Futagami T."/>
            <person name="Toyoda A."/>
            <person name="Takaki Y."/>
            <person name="Nishi S."/>
            <person name="Hori S."/>
            <person name="Arai W."/>
            <person name="Tsubouchi T."/>
            <person name="Morono Y."/>
            <person name="Uchiyama I."/>
            <person name="Ito T."/>
            <person name="Fujiyama A."/>
            <person name="Inagaki F."/>
            <person name="Takami H."/>
        </authorList>
    </citation>
    <scope>NUCLEOTIDE SEQUENCE</scope>
    <source>
        <strain evidence="3">Expedition CK06-06</strain>
    </source>
</reference>
<dbReference type="GO" id="GO:0008483">
    <property type="term" value="F:transaminase activity"/>
    <property type="evidence" value="ECO:0007669"/>
    <property type="project" value="InterPro"/>
</dbReference>
<name>X0XZ62_9ZZZZ</name>
<dbReference type="PANTHER" id="PTHR43094">
    <property type="entry name" value="AMINOTRANSFERASE"/>
    <property type="match status" value="1"/>
</dbReference>
<comment type="similarity">
    <text evidence="1">Belongs to the class-III pyridoxal-phosphate-dependent aminotransferase family.</text>
</comment>
<gene>
    <name evidence="3" type="ORF">S01H1_73551</name>
</gene>
<organism evidence="3">
    <name type="scientific">marine sediment metagenome</name>
    <dbReference type="NCBI Taxonomy" id="412755"/>
    <lineage>
        <taxon>unclassified sequences</taxon>
        <taxon>metagenomes</taxon>
        <taxon>ecological metagenomes</taxon>
    </lineage>
</organism>
<feature type="non-terminal residue" evidence="3">
    <location>
        <position position="1"/>
    </location>
</feature>
<accession>X0XZ62</accession>
<evidence type="ECO:0000256" key="2">
    <source>
        <dbReference type="ARBA" id="ARBA00022898"/>
    </source>
</evidence>
<evidence type="ECO:0008006" key="4">
    <source>
        <dbReference type="Google" id="ProtNLM"/>
    </source>
</evidence>
<dbReference type="GO" id="GO:0030170">
    <property type="term" value="F:pyridoxal phosphate binding"/>
    <property type="evidence" value="ECO:0007669"/>
    <property type="project" value="InterPro"/>
</dbReference>
<dbReference type="Gene3D" id="3.40.640.10">
    <property type="entry name" value="Type I PLP-dependent aspartate aminotransferase-like (Major domain)"/>
    <property type="match status" value="1"/>
</dbReference>
<comment type="caution">
    <text evidence="3">The sequence shown here is derived from an EMBL/GenBank/DDBJ whole genome shotgun (WGS) entry which is preliminary data.</text>
</comment>
<sequence>DIVPDILVLAKGLSNACVPLGATILNKKITDHYNETKNFPHGFTYSGHALACAAGLASINAYIDEKIPENAAKVGAYLLDSLKSIQDRHKSVGDIRGLGLIEAVELVKDRETKEPLIHPDPDAPIEERPTMMISDGCLKDGLLVMPAMSGSTVRMSPPLIITEEDVDEATKILEKQITAVEKKFL</sequence>
<dbReference type="InterPro" id="IPR015424">
    <property type="entry name" value="PyrdxlP-dep_Trfase"/>
</dbReference>
<dbReference type="InterPro" id="IPR015422">
    <property type="entry name" value="PyrdxlP-dep_Trfase_small"/>
</dbReference>
<dbReference type="EMBL" id="BARS01049153">
    <property type="protein sequence ID" value="GAG29981.1"/>
    <property type="molecule type" value="Genomic_DNA"/>
</dbReference>
<proteinExistence type="inferred from homology"/>
<keyword evidence="2" id="KW-0663">Pyridoxal phosphate</keyword>
<dbReference type="SUPFAM" id="SSF53383">
    <property type="entry name" value="PLP-dependent transferases"/>
    <property type="match status" value="1"/>
</dbReference>